<accession>A0ABQ0L6S5</accession>
<protein>
    <recommendedName>
        <fullName evidence="3">HNH endonuclease</fullName>
    </recommendedName>
</protein>
<evidence type="ECO:0000313" key="2">
    <source>
        <dbReference type="Proteomes" id="UP000815677"/>
    </source>
</evidence>
<organism evidence="1 2">
    <name type="scientific">Mycena chlorophos</name>
    <name type="common">Agaric fungus</name>
    <name type="synonym">Agaricus chlorophos</name>
    <dbReference type="NCBI Taxonomy" id="658473"/>
    <lineage>
        <taxon>Eukaryota</taxon>
        <taxon>Fungi</taxon>
        <taxon>Dikarya</taxon>
        <taxon>Basidiomycota</taxon>
        <taxon>Agaricomycotina</taxon>
        <taxon>Agaricomycetes</taxon>
        <taxon>Agaricomycetidae</taxon>
        <taxon>Agaricales</taxon>
        <taxon>Marasmiineae</taxon>
        <taxon>Mycenaceae</taxon>
        <taxon>Mycena</taxon>
    </lineage>
</organism>
<sequence>MNHFIASRRFKILRAYHRLLDQVQFESYAMANPVPAPDLERIEALRMARLHQLFWRAGVDDDEEEDDAQFYPRPRAEFPVHKPAPRPKAGRTRTWLRCSFGDNPQCVACSMVFPYPPSDLDRDPYTALREANGGWGVPRTMDGQLCHIGNVALPFGDDPWGKRGADPWTESGWIGSEPPSRVGWGHDGQEAQLDDLDDLPAIYLPSFEIDGGVCLRPLDWFAMPTLVDPPQVWITLGAEWYNDASALQRAQLTRVDHFPSPPMPARLLPLELVPGLRL</sequence>
<evidence type="ECO:0000313" key="1">
    <source>
        <dbReference type="EMBL" id="GAT46801.1"/>
    </source>
</evidence>
<reference evidence="1" key="1">
    <citation type="submission" date="2014-09" db="EMBL/GenBank/DDBJ databases">
        <title>Genome sequence of the luminous mushroom Mycena chlorophos for searching fungal bioluminescence genes.</title>
        <authorList>
            <person name="Tanaka Y."/>
            <person name="Kasuga D."/>
            <person name="Oba Y."/>
            <person name="Hase S."/>
            <person name="Sato K."/>
            <person name="Oba Y."/>
            <person name="Sakakibara Y."/>
        </authorList>
    </citation>
    <scope>NUCLEOTIDE SEQUENCE</scope>
</reference>
<gene>
    <name evidence="1" type="ORF">MCHLO_04300</name>
</gene>
<dbReference type="Proteomes" id="UP000815677">
    <property type="component" value="Unassembled WGS sequence"/>
</dbReference>
<proteinExistence type="predicted"/>
<evidence type="ECO:0008006" key="3">
    <source>
        <dbReference type="Google" id="ProtNLM"/>
    </source>
</evidence>
<name>A0ABQ0L6S5_MYCCL</name>
<keyword evidence="2" id="KW-1185">Reference proteome</keyword>
<dbReference type="EMBL" id="DF842793">
    <property type="protein sequence ID" value="GAT46801.1"/>
    <property type="molecule type" value="Genomic_DNA"/>
</dbReference>